<evidence type="ECO:0000313" key="3">
    <source>
        <dbReference type="EMBL" id="ABU81390.1"/>
    </source>
</evidence>
<feature type="domain" description="Transglutaminase-like" evidence="2">
    <location>
        <begin position="221"/>
        <end position="288"/>
    </location>
</feature>
<evidence type="ECO:0000313" key="4">
    <source>
        <dbReference type="Proteomes" id="UP000000262"/>
    </source>
</evidence>
<dbReference type="STRING" id="453591.Igni_0206"/>
<dbReference type="SUPFAM" id="SSF54001">
    <property type="entry name" value="Cysteine proteinases"/>
    <property type="match status" value="1"/>
</dbReference>
<dbReference type="PANTHER" id="PTHR42736:SF1">
    <property type="entry name" value="PROTEIN-GLUTAMINE GAMMA-GLUTAMYLTRANSFERASE"/>
    <property type="match status" value="1"/>
</dbReference>
<dbReference type="RefSeq" id="WP_011998242.1">
    <property type="nucleotide sequence ID" value="NC_009776.1"/>
</dbReference>
<dbReference type="PhylomeDB" id="A8A8Y8"/>
<dbReference type="InterPro" id="IPR052901">
    <property type="entry name" value="Bact_TGase-like"/>
</dbReference>
<dbReference type="InterPro" id="IPR002931">
    <property type="entry name" value="Transglutaminase-like"/>
</dbReference>
<proteinExistence type="predicted"/>
<keyword evidence="4" id="KW-1185">Reference proteome</keyword>
<keyword evidence="1" id="KW-0472">Membrane</keyword>
<reference evidence="3 4" key="1">
    <citation type="journal article" date="2008" name="Genome Biol.">
        <title>A genomic analysis of the archaeal system Ignicoccus hospitalis-Nanoarchaeum equitans.</title>
        <authorList>
            <person name="Podar M."/>
            <person name="Anderson I."/>
            <person name="Makarova K.S."/>
            <person name="Elkins J.G."/>
            <person name="Ivanova N."/>
            <person name="Wall M.A."/>
            <person name="Lykidis A."/>
            <person name="Mavromatis K."/>
            <person name="Sun H."/>
            <person name="Hudson M.E."/>
            <person name="Chen W."/>
            <person name="Deciu C."/>
            <person name="Hutchison D."/>
            <person name="Eads J.R."/>
            <person name="Anderson A."/>
            <person name="Fernandes F."/>
            <person name="Szeto E."/>
            <person name="Lapidus A."/>
            <person name="Kyrpides N.C."/>
            <person name="Saier M.H.Jr."/>
            <person name="Richardson P.M."/>
            <person name="Rachel R."/>
            <person name="Huber H."/>
            <person name="Eisen J.A."/>
            <person name="Koonin E.V."/>
            <person name="Keller M."/>
            <person name="Stetter K.O."/>
        </authorList>
    </citation>
    <scope>NUCLEOTIDE SEQUENCE [LARGE SCALE GENOMIC DNA]</scope>
    <source>
        <strain evidence="4">KIN4/I / DSM 18386 / JCM 14125</strain>
    </source>
</reference>
<name>A8A8Y8_IGNH4</name>
<dbReference type="InterPro" id="IPR038765">
    <property type="entry name" value="Papain-like_cys_pep_sf"/>
</dbReference>
<evidence type="ECO:0000256" key="1">
    <source>
        <dbReference type="SAM" id="Phobius"/>
    </source>
</evidence>
<protein>
    <submittedName>
        <fullName evidence="3">Transglutaminase domain protein</fullName>
    </submittedName>
</protein>
<sequence>MRFIVALVTLAIAYFMLNSLEPLNAGALVAGGRVEVPYSWDVSGPRVVLASVSPPDAKWLRVASFSVYTGDAWVKGDEELSGKLGGAEYKISVTPYAIMLYPAMPVPQPAPGYTPQGQGLTKIKDEFRSDSFVIKVRVEYGAPFPYGEYPELGYRVSSLLGEPKGWSTPRVQALAAQLLERFRDKTLRELLGYLTSWLRDNYRYALRYSGTPAGDAADWFLFVSKTGMCVHFATAAAVLLNDMGIRARVVYGFANSYVNDGLRVFTTPTHLWVEVWTPSGWVPWDPSPPLTLASASGTPLQRSAPQAQTIQELGGGRGASARTAPPALRTNPLELLVMISALLLVSIYAAPLKGWLVAWPLAFRRCVERVYGAKGLTLREVAEITGIKELEHAQREYLLEGKWPRRGVLKALRWCLARWARRTRYRRR</sequence>
<dbReference type="AlphaFoldDB" id="A8A8Y8"/>
<dbReference type="PANTHER" id="PTHR42736">
    <property type="entry name" value="PROTEIN-GLUTAMINE GAMMA-GLUTAMYLTRANSFERASE"/>
    <property type="match status" value="1"/>
</dbReference>
<dbReference type="Pfam" id="PF01841">
    <property type="entry name" value="Transglut_core"/>
    <property type="match status" value="1"/>
</dbReference>
<organism evidence="3 4">
    <name type="scientific">Ignicoccus hospitalis (strain KIN4/I / DSM 18386 / JCM 14125)</name>
    <dbReference type="NCBI Taxonomy" id="453591"/>
    <lineage>
        <taxon>Archaea</taxon>
        <taxon>Thermoproteota</taxon>
        <taxon>Thermoprotei</taxon>
        <taxon>Desulfurococcales</taxon>
        <taxon>Desulfurococcaceae</taxon>
        <taxon>Ignicoccus</taxon>
    </lineage>
</organism>
<dbReference type="GeneID" id="5562137"/>
<keyword evidence="1" id="KW-0812">Transmembrane</keyword>
<dbReference type="EMBL" id="CP000816">
    <property type="protein sequence ID" value="ABU81390.1"/>
    <property type="molecule type" value="Genomic_DNA"/>
</dbReference>
<dbReference type="HOGENOM" id="CLU_640312_0_0_2"/>
<accession>A8A8Y8</accession>
<evidence type="ECO:0000259" key="2">
    <source>
        <dbReference type="SMART" id="SM00460"/>
    </source>
</evidence>
<gene>
    <name evidence="3" type="ordered locus">Igni_0206</name>
</gene>
<keyword evidence="1" id="KW-1133">Transmembrane helix</keyword>
<feature type="transmembrane region" description="Helical" evidence="1">
    <location>
        <begin position="335"/>
        <end position="359"/>
    </location>
</feature>
<dbReference type="Proteomes" id="UP000000262">
    <property type="component" value="Chromosome"/>
</dbReference>
<dbReference type="OrthoDB" id="18481at2157"/>
<dbReference type="Gene3D" id="3.10.620.30">
    <property type="match status" value="1"/>
</dbReference>
<dbReference type="eggNOG" id="arCOG02169">
    <property type="taxonomic scope" value="Archaea"/>
</dbReference>
<dbReference type="SMART" id="SM00460">
    <property type="entry name" value="TGc"/>
    <property type="match status" value="1"/>
</dbReference>
<dbReference type="KEGG" id="iho:Igni_0206"/>